<keyword evidence="12" id="KW-1185">Reference proteome</keyword>
<evidence type="ECO:0000256" key="5">
    <source>
        <dbReference type="ARBA" id="ARBA00022840"/>
    </source>
</evidence>
<comment type="similarity">
    <text evidence="1">Belongs to the ABC transporter superfamily.</text>
</comment>
<dbReference type="InterPro" id="IPR050086">
    <property type="entry name" value="MetN_ABC_transporter-like"/>
</dbReference>
<evidence type="ECO:0000259" key="10">
    <source>
        <dbReference type="PROSITE" id="PS50893"/>
    </source>
</evidence>
<keyword evidence="2" id="KW-0813">Transport</keyword>
<proteinExistence type="inferred from homology"/>
<dbReference type="PANTHER" id="PTHR43166:SF6">
    <property type="entry name" value="PHOSPHONATES IMPORT ATP-BINDING PROTEIN PHNC"/>
    <property type="match status" value="1"/>
</dbReference>
<evidence type="ECO:0000256" key="1">
    <source>
        <dbReference type="ARBA" id="ARBA00005417"/>
    </source>
</evidence>
<evidence type="ECO:0000256" key="8">
    <source>
        <dbReference type="ARBA" id="ARBA00024722"/>
    </source>
</evidence>
<dbReference type="InterPro" id="IPR003439">
    <property type="entry name" value="ABC_transporter-like_ATP-bd"/>
</dbReference>
<keyword evidence="6" id="KW-1278">Translocase</keyword>
<keyword evidence="5 11" id="KW-0067">ATP-binding</keyword>
<evidence type="ECO:0000256" key="2">
    <source>
        <dbReference type="ARBA" id="ARBA00022448"/>
    </source>
</evidence>
<dbReference type="PROSITE" id="PS00211">
    <property type="entry name" value="ABC_TRANSPORTER_1"/>
    <property type="match status" value="1"/>
</dbReference>
<reference evidence="12" key="1">
    <citation type="journal article" date="2021" name="ISME J.">
        <title>Evolutionary origin and ecological implication of a unique nif island in free-living Bradyrhizobium lineages.</title>
        <authorList>
            <person name="Tao J."/>
        </authorList>
    </citation>
    <scope>NUCLEOTIDE SEQUENCE [LARGE SCALE GENOMIC DNA]</scope>
    <source>
        <strain evidence="12">SZCCT0094</strain>
    </source>
</reference>
<dbReference type="Pfam" id="PF00005">
    <property type="entry name" value="ABC_tran"/>
    <property type="match status" value="1"/>
</dbReference>
<keyword evidence="4" id="KW-0547">Nucleotide-binding</keyword>
<dbReference type="InterPro" id="IPR003593">
    <property type="entry name" value="AAA+_ATPase"/>
</dbReference>
<feature type="region of interest" description="Disordered" evidence="9">
    <location>
        <begin position="269"/>
        <end position="292"/>
    </location>
</feature>
<accession>A0ABS5GIL6</accession>
<organism evidence="11 12">
    <name type="scientific">Bradyrhizobium denitrificans</name>
    <dbReference type="NCBI Taxonomy" id="2734912"/>
    <lineage>
        <taxon>Bacteria</taxon>
        <taxon>Pseudomonadati</taxon>
        <taxon>Pseudomonadota</taxon>
        <taxon>Alphaproteobacteria</taxon>
        <taxon>Hyphomicrobiales</taxon>
        <taxon>Nitrobacteraceae</taxon>
        <taxon>Bradyrhizobium</taxon>
    </lineage>
</organism>
<dbReference type="SMART" id="SM00382">
    <property type="entry name" value="AAA"/>
    <property type="match status" value="1"/>
</dbReference>
<evidence type="ECO:0000256" key="9">
    <source>
        <dbReference type="SAM" id="MobiDB-lite"/>
    </source>
</evidence>
<comment type="caution">
    <text evidence="11">The sequence shown here is derived from an EMBL/GenBank/DDBJ whole genome shotgun (WGS) entry which is preliminary data.</text>
</comment>
<dbReference type="SUPFAM" id="SSF52540">
    <property type="entry name" value="P-loop containing nucleoside triphosphate hydrolases"/>
    <property type="match status" value="1"/>
</dbReference>
<dbReference type="NCBIfam" id="TIGR02315">
    <property type="entry name" value="ABC_phnC"/>
    <property type="match status" value="1"/>
</dbReference>
<dbReference type="Proteomes" id="UP001314635">
    <property type="component" value="Unassembled WGS sequence"/>
</dbReference>
<comment type="function">
    <text evidence="8">Involved in beta-(1--&gt;2)glucan export. Transmembrane domains (TMD) form a pore in the inner membrane and the ATP-binding domain (NBD) is responsible for energy generation.</text>
</comment>
<evidence type="ECO:0000256" key="3">
    <source>
        <dbReference type="ARBA" id="ARBA00022475"/>
    </source>
</evidence>
<evidence type="ECO:0000313" key="11">
    <source>
        <dbReference type="EMBL" id="MBR1141184.1"/>
    </source>
</evidence>
<evidence type="ECO:0000256" key="4">
    <source>
        <dbReference type="ARBA" id="ARBA00022741"/>
    </source>
</evidence>
<dbReference type="InterPro" id="IPR017871">
    <property type="entry name" value="ABC_transporter-like_CS"/>
</dbReference>
<protein>
    <submittedName>
        <fullName evidence="11">Phosphonate ABC transporter ATP-binding protein</fullName>
    </submittedName>
</protein>
<name>A0ABS5GIL6_9BRAD</name>
<evidence type="ECO:0000313" key="12">
    <source>
        <dbReference type="Proteomes" id="UP001314635"/>
    </source>
</evidence>
<dbReference type="EMBL" id="JAFCLK010000058">
    <property type="protein sequence ID" value="MBR1141184.1"/>
    <property type="molecule type" value="Genomic_DNA"/>
</dbReference>
<dbReference type="Gene3D" id="3.40.50.300">
    <property type="entry name" value="P-loop containing nucleotide triphosphate hydrolases"/>
    <property type="match status" value="1"/>
</dbReference>
<keyword evidence="7" id="KW-0472">Membrane</keyword>
<gene>
    <name evidence="11" type="primary">phnC</name>
    <name evidence="11" type="ORF">JQ619_36105</name>
</gene>
<dbReference type="PROSITE" id="PS50893">
    <property type="entry name" value="ABC_TRANSPORTER_2"/>
    <property type="match status" value="1"/>
</dbReference>
<dbReference type="GO" id="GO:0005524">
    <property type="term" value="F:ATP binding"/>
    <property type="evidence" value="ECO:0007669"/>
    <property type="project" value="UniProtKB-KW"/>
</dbReference>
<evidence type="ECO:0000256" key="7">
    <source>
        <dbReference type="ARBA" id="ARBA00023136"/>
    </source>
</evidence>
<keyword evidence="3" id="KW-1003">Cell membrane</keyword>
<dbReference type="PANTHER" id="PTHR43166">
    <property type="entry name" value="AMINO ACID IMPORT ATP-BINDING PROTEIN"/>
    <property type="match status" value="1"/>
</dbReference>
<dbReference type="InterPro" id="IPR012693">
    <property type="entry name" value="ABC_transpr_PhnC"/>
</dbReference>
<feature type="domain" description="ABC transporter" evidence="10">
    <location>
        <begin position="28"/>
        <end position="267"/>
    </location>
</feature>
<sequence>MSIELTAAPSLALPIVRGATEQHRLPRLAVAGITKRFSGHAAIDDVTFSVREHEFVALLGPSGAGKTTLFRCVTGLIATDRGQIRLDGEDVSTLQGHARRRIAVVFQQFNLVSRLTALENVLAGRLGYVPLWRGWLRQFERADRLLGLECLDRVGLLAQASQRADTLSGGQQQRVAIARALAQQPSIIVADEPVASLDPNAGAGVLELLREIARSGGVAVICSLHQVPFARTYADRIIGLSCGRMVIDVPTQEFDEAAYVRLYGAQRNGSLTPPTQEGAPMKPPAQNELYAS</sequence>
<dbReference type="InterPro" id="IPR027417">
    <property type="entry name" value="P-loop_NTPase"/>
</dbReference>
<dbReference type="CDD" id="cd03256">
    <property type="entry name" value="ABC_PhnC_transporter"/>
    <property type="match status" value="1"/>
</dbReference>
<evidence type="ECO:0000256" key="6">
    <source>
        <dbReference type="ARBA" id="ARBA00022967"/>
    </source>
</evidence>